<dbReference type="GeneID" id="94551020"/>
<dbReference type="InterPro" id="IPR036611">
    <property type="entry name" value="Trigger_fac_ribosome-bd_sf"/>
</dbReference>
<dbReference type="PANTHER" id="PTHR30560">
    <property type="entry name" value="TRIGGER FACTOR CHAPERONE AND PEPTIDYL-PROLYL CIS/TRANS ISOMERASE"/>
    <property type="match status" value="1"/>
</dbReference>
<feature type="domain" description="Trigger factor ribosome-binding bacterial" evidence="1">
    <location>
        <begin position="1"/>
        <end position="149"/>
    </location>
</feature>
<dbReference type="InterPro" id="IPR008881">
    <property type="entry name" value="Trigger_fac_ribosome-bd_bac"/>
</dbReference>
<dbReference type="OrthoDB" id="9767721at2"/>
<dbReference type="PIRSF" id="PIRSF003095">
    <property type="entry name" value="Trigger_factor"/>
    <property type="match status" value="1"/>
</dbReference>
<evidence type="ECO:0000259" key="1">
    <source>
        <dbReference type="Pfam" id="PF05697"/>
    </source>
</evidence>
<dbReference type="GO" id="GO:0003755">
    <property type="term" value="F:peptidyl-prolyl cis-trans isomerase activity"/>
    <property type="evidence" value="ECO:0007669"/>
    <property type="project" value="TreeGrafter"/>
</dbReference>
<organism evidence="2 3">
    <name type="scientific">Porphyromonas loveana</name>
    <dbReference type="NCBI Taxonomy" id="1884669"/>
    <lineage>
        <taxon>Bacteria</taxon>
        <taxon>Pseudomonadati</taxon>
        <taxon>Bacteroidota</taxon>
        <taxon>Bacteroidia</taxon>
        <taxon>Bacteroidales</taxon>
        <taxon>Porphyromonadaceae</taxon>
        <taxon>Porphyromonas</taxon>
    </lineage>
</organism>
<gene>
    <name evidence="2" type="ORF">C7382_11049</name>
</gene>
<accession>A0A2U1FAH7</accession>
<evidence type="ECO:0000313" key="2">
    <source>
        <dbReference type="EMBL" id="PVZ09182.1"/>
    </source>
</evidence>
<dbReference type="Gene3D" id="1.10.3120.10">
    <property type="entry name" value="Trigger factor, C-terminal domain"/>
    <property type="match status" value="1"/>
</dbReference>
<dbReference type="SUPFAM" id="SSF102735">
    <property type="entry name" value="Trigger factor ribosome-binding domain"/>
    <property type="match status" value="1"/>
</dbReference>
<dbReference type="GO" id="GO:0043022">
    <property type="term" value="F:ribosome binding"/>
    <property type="evidence" value="ECO:0007669"/>
    <property type="project" value="TreeGrafter"/>
</dbReference>
<dbReference type="NCBIfam" id="TIGR00115">
    <property type="entry name" value="tig"/>
    <property type="match status" value="1"/>
</dbReference>
<keyword evidence="3" id="KW-1185">Reference proteome</keyword>
<dbReference type="GO" id="GO:0015031">
    <property type="term" value="P:protein transport"/>
    <property type="evidence" value="ECO:0007669"/>
    <property type="project" value="InterPro"/>
</dbReference>
<dbReference type="InterPro" id="IPR005215">
    <property type="entry name" value="Trig_fac"/>
</dbReference>
<dbReference type="InterPro" id="IPR027304">
    <property type="entry name" value="Trigger_fact/SurA_dom_sf"/>
</dbReference>
<protein>
    <submittedName>
        <fullName evidence="2">Trigger factor</fullName>
    </submittedName>
</protein>
<dbReference type="PANTHER" id="PTHR30560:SF3">
    <property type="entry name" value="TRIGGER FACTOR-LIKE PROTEIN TIG, CHLOROPLASTIC"/>
    <property type="match status" value="1"/>
</dbReference>
<dbReference type="SUPFAM" id="SSF109998">
    <property type="entry name" value="Triger factor/SurA peptide-binding domain-like"/>
    <property type="match status" value="1"/>
</dbReference>
<dbReference type="RefSeq" id="WP_116679553.1">
    <property type="nucleotide sequence ID" value="NZ_QEKY01000010.1"/>
</dbReference>
<comment type="caution">
    <text evidence="2">The sequence shown here is derived from an EMBL/GenBank/DDBJ whole genome shotgun (WGS) entry which is preliminary data.</text>
</comment>
<dbReference type="Proteomes" id="UP000245462">
    <property type="component" value="Unassembled WGS sequence"/>
</dbReference>
<dbReference type="InterPro" id="IPR037041">
    <property type="entry name" value="Trigger_fac_C_sf"/>
</dbReference>
<evidence type="ECO:0000313" key="3">
    <source>
        <dbReference type="Proteomes" id="UP000245462"/>
    </source>
</evidence>
<dbReference type="GO" id="GO:0044183">
    <property type="term" value="F:protein folding chaperone"/>
    <property type="evidence" value="ECO:0007669"/>
    <property type="project" value="TreeGrafter"/>
</dbReference>
<dbReference type="EMBL" id="QEKY01000010">
    <property type="protein sequence ID" value="PVZ09182.1"/>
    <property type="molecule type" value="Genomic_DNA"/>
</dbReference>
<dbReference type="GO" id="GO:0051083">
    <property type="term" value="P:'de novo' cotranslational protein folding"/>
    <property type="evidence" value="ECO:0007669"/>
    <property type="project" value="TreeGrafter"/>
</dbReference>
<dbReference type="Gene3D" id="3.30.70.1050">
    <property type="entry name" value="Trigger factor ribosome-binding domain"/>
    <property type="match status" value="1"/>
</dbReference>
<reference evidence="2 3" key="1">
    <citation type="submission" date="2018-04" db="EMBL/GenBank/DDBJ databases">
        <title>Genomic Encyclopedia of Type Strains, Phase IV (KMG-IV): sequencing the most valuable type-strain genomes for metagenomic binning, comparative biology and taxonomic classification.</title>
        <authorList>
            <person name="Goeker M."/>
        </authorList>
    </citation>
    <scope>NUCLEOTIDE SEQUENCE [LARGE SCALE GENOMIC DNA]</scope>
    <source>
        <strain evidence="2 3">DSM 28520</strain>
    </source>
</reference>
<sequence>MNVSIKNTDPVSAIATVAIEKADYANEVEKALRNYRQNANVPGFRKGMVPMGMIRKMYGKGVKAEEINRAVGRELYRYIADNKLNVLGEPMPNEELQKDYDFDTTDDFEFVFDLALTPAVDVVADKSIRIPYYTIEPTKEMIDQQIESMRSSYGHSVEADAVESNDVVKGRLCELEKGEAKEGGVCVEDAMILPAYMKDEDEKKKFVGAAKNSVIVFNPSKAYNNNEYELSSLLKVDKSAIGSYTGDFSFEITSISRHEKAELNEEFFTTAFGPDTDIKNEEDLRGKVTEGIREQFTAESDYKFLLDLRKELEARVGALQFPDALLKRWLKSTHTEWTDEQLEEQYAPMIKDLTFHVIKEDLVKKNNIEVTADDVKNFAIVVAKNQFAQYGMTAVPQDALERYANTLMEKEDSRRNFFDRVTENKLAAALKEQLDIEAKTMTPDEFNKLMSEQSASAE</sequence>
<proteinExistence type="predicted"/>
<dbReference type="GO" id="GO:0043335">
    <property type="term" value="P:protein unfolding"/>
    <property type="evidence" value="ECO:0007669"/>
    <property type="project" value="TreeGrafter"/>
</dbReference>
<name>A0A2U1FAH7_9PORP</name>
<dbReference type="Pfam" id="PF05697">
    <property type="entry name" value="Trigger_N"/>
    <property type="match status" value="1"/>
</dbReference>
<dbReference type="AlphaFoldDB" id="A0A2U1FAH7"/>